<dbReference type="Gene3D" id="2.60.40.420">
    <property type="entry name" value="Cupredoxins - blue copper proteins"/>
    <property type="match status" value="1"/>
</dbReference>
<dbReference type="EMBL" id="WUUT01000001">
    <property type="protein sequence ID" value="MXR50692.1"/>
    <property type="molecule type" value="Genomic_DNA"/>
</dbReference>
<dbReference type="GO" id="GO:0009055">
    <property type="term" value="F:electron transfer activity"/>
    <property type="evidence" value="ECO:0007669"/>
    <property type="project" value="InterPro"/>
</dbReference>
<protein>
    <recommendedName>
        <fullName evidence="4">Blue (type 1) copper domain-containing protein</fullName>
    </recommendedName>
</protein>
<feature type="compositionally biased region" description="Low complexity" evidence="3">
    <location>
        <begin position="9"/>
        <end position="19"/>
    </location>
</feature>
<proteinExistence type="predicted"/>
<dbReference type="AlphaFoldDB" id="A0A6B0T5U1"/>
<dbReference type="GO" id="GO:0005507">
    <property type="term" value="F:copper ion binding"/>
    <property type="evidence" value="ECO:0007669"/>
    <property type="project" value="InterPro"/>
</dbReference>
<dbReference type="Proteomes" id="UP000466535">
    <property type="component" value="Unassembled WGS sequence"/>
</dbReference>
<evidence type="ECO:0000313" key="6">
    <source>
        <dbReference type="Proteomes" id="UP000466535"/>
    </source>
</evidence>
<feature type="compositionally biased region" description="Low complexity" evidence="3">
    <location>
        <begin position="42"/>
        <end position="53"/>
    </location>
</feature>
<organism evidence="5 6">
    <name type="scientific">Halovenus carboxidivorans</name>
    <dbReference type="NCBI Taxonomy" id="2692199"/>
    <lineage>
        <taxon>Archaea</taxon>
        <taxon>Methanobacteriati</taxon>
        <taxon>Methanobacteriota</taxon>
        <taxon>Stenosarchaea group</taxon>
        <taxon>Halobacteria</taxon>
        <taxon>Halobacteriales</taxon>
        <taxon>Haloarculaceae</taxon>
        <taxon>Halovenus</taxon>
    </lineage>
</organism>
<evidence type="ECO:0000256" key="2">
    <source>
        <dbReference type="ARBA" id="ARBA00023008"/>
    </source>
</evidence>
<keyword evidence="6" id="KW-1185">Reference proteome</keyword>
<dbReference type="InterPro" id="IPR008972">
    <property type="entry name" value="Cupredoxin"/>
</dbReference>
<name>A0A6B0T5U1_9EURY</name>
<evidence type="ECO:0000259" key="4">
    <source>
        <dbReference type="Pfam" id="PF00127"/>
    </source>
</evidence>
<evidence type="ECO:0000256" key="3">
    <source>
        <dbReference type="SAM" id="MobiDB-lite"/>
    </source>
</evidence>
<evidence type="ECO:0000313" key="5">
    <source>
        <dbReference type="EMBL" id="MXR50692.1"/>
    </source>
</evidence>
<feature type="domain" description="Blue (type 1) copper" evidence="4">
    <location>
        <begin position="90"/>
        <end position="176"/>
    </location>
</feature>
<evidence type="ECO:0000256" key="1">
    <source>
        <dbReference type="ARBA" id="ARBA00022723"/>
    </source>
</evidence>
<dbReference type="SUPFAM" id="SSF49503">
    <property type="entry name" value="Cupredoxins"/>
    <property type="match status" value="1"/>
</dbReference>
<feature type="region of interest" description="Disordered" evidence="3">
    <location>
        <begin position="1"/>
        <end position="71"/>
    </location>
</feature>
<dbReference type="PROSITE" id="PS51257">
    <property type="entry name" value="PROKAR_LIPOPROTEIN"/>
    <property type="match status" value="1"/>
</dbReference>
<dbReference type="Pfam" id="PF00127">
    <property type="entry name" value="Copper-bind"/>
    <property type="match status" value="1"/>
</dbReference>
<comment type="caution">
    <text evidence="5">The sequence shown here is derived from an EMBL/GenBank/DDBJ whole genome shotgun (WGS) entry which is preliminary data.</text>
</comment>
<keyword evidence="1" id="KW-0479">Metal-binding</keyword>
<sequence length="243" mass="25758">MGRRQVLTALGAAAMPAVAGCSSESNEPDENTTSADTEPDMNGTTQQEQTNGQAIEPRFGYVGTGEEPPVEPDHTVQLLIREREEAPIPQFYFEPTGLAIEPGDTVRFQMTTPHHNVNAYHPAFGYTQRVPESAPAYSSPVLGAGEYWLYTFETEGVHNIMCAPHELFGMVGSIVVGSPTGPAASAVGEAPGPSEARPPEFTAGLVLSDPALAPENIVEAGSVSWDDLAPESKALRLAPIGEE</sequence>
<dbReference type="InterPro" id="IPR000923">
    <property type="entry name" value="BlueCu_1"/>
</dbReference>
<keyword evidence="2" id="KW-0186">Copper</keyword>
<gene>
    <name evidence="5" type="ORF">GRX03_03595</name>
</gene>
<accession>A0A6B0T5U1</accession>
<reference evidence="5 6" key="1">
    <citation type="submission" date="2019-12" db="EMBL/GenBank/DDBJ databases">
        <title>Isolation and characterization of three novel carbon monoxide-oxidizing members of Halobacteria from salione crusts and soils.</title>
        <authorList>
            <person name="Myers M.R."/>
            <person name="King G.M."/>
        </authorList>
    </citation>
    <scope>NUCLEOTIDE SEQUENCE [LARGE SCALE GENOMIC DNA]</scope>
    <source>
        <strain evidence="5 6">WSH3</strain>
    </source>
</reference>